<comment type="caution">
    <text evidence="2">The sequence shown here is derived from an EMBL/GenBank/DDBJ whole genome shotgun (WGS) entry which is preliminary data.</text>
</comment>
<keyword evidence="1" id="KW-1133">Transmembrane helix</keyword>
<dbReference type="InterPro" id="IPR010699">
    <property type="entry name" value="DUF1275"/>
</dbReference>
<feature type="transmembrane region" description="Helical" evidence="1">
    <location>
        <begin position="163"/>
        <end position="185"/>
    </location>
</feature>
<dbReference type="Pfam" id="PF06912">
    <property type="entry name" value="DUF1275"/>
    <property type="match status" value="1"/>
</dbReference>
<keyword evidence="1" id="KW-0472">Membrane</keyword>
<organism evidence="2 3">
    <name type="scientific">Sphingopyxis witflariensis</name>
    <dbReference type="NCBI Taxonomy" id="173675"/>
    <lineage>
        <taxon>Bacteria</taxon>
        <taxon>Pseudomonadati</taxon>
        <taxon>Pseudomonadota</taxon>
        <taxon>Alphaproteobacteria</taxon>
        <taxon>Sphingomonadales</taxon>
        <taxon>Sphingomonadaceae</taxon>
        <taxon>Sphingopyxis</taxon>
    </lineage>
</organism>
<dbReference type="OrthoDB" id="885342at2"/>
<evidence type="ECO:0000313" key="2">
    <source>
        <dbReference type="EMBL" id="OWQ90623.1"/>
    </source>
</evidence>
<feature type="transmembrane region" description="Helical" evidence="1">
    <location>
        <begin position="87"/>
        <end position="107"/>
    </location>
</feature>
<evidence type="ECO:0008006" key="4">
    <source>
        <dbReference type="Google" id="ProtNLM"/>
    </source>
</evidence>
<accession>A0A246JDA5</accession>
<dbReference type="PANTHER" id="PTHR37314">
    <property type="entry name" value="SLR0142 PROTEIN"/>
    <property type="match status" value="1"/>
</dbReference>
<name>A0A246JDA5_9SPHN</name>
<proteinExistence type="predicted"/>
<dbReference type="EMBL" id="NISJ01000019">
    <property type="protein sequence ID" value="OWQ90623.1"/>
    <property type="molecule type" value="Genomic_DNA"/>
</dbReference>
<keyword evidence="1" id="KW-0812">Transmembrane</keyword>
<keyword evidence="3" id="KW-1185">Reference proteome</keyword>
<dbReference type="AlphaFoldDB" id="A0A246JDA5"/>
<evidence type="ECO:0000256" key="1">
    <source>
        <dbReference type="SAM" id="Phobius"/>
    </source>
</evidence>
<sequence>MIRYDRSFRSLAFCLAGLAGFVDAIGFLGSGGLFVSFMSGNSTRMAIGIAEATSLALAAAALIALYVAGVFLNIMATAKITVAHPKVVAISGVAALLVGAACCKWAGFDVPATGLLCVAMGASNTIFRRDGEVSIGVTYMTGTLVKLGHKLADAALGGSRTAWVPYLLLWLALVSGGILGAASYAWSQDASVGFAAAFALALVPVTQRLTANLAS</sequence>
<gene>
    <name evidence="2" type="ORF">CDQ91_19970</name>
</gene>
<evidence type="ECO:0000313" key="3">
    <source>
        <dbReference type="Proteomes" id="UP000197097"/>
    </source>
</evidence>
<dbReference type="Proteomes" id="UP000197097">
    <property type="component" value="Unassembled WGS sequence"/>
</dbReference>
<feature type="transmembrane region" description="Helical" evidence="1">
    <location>
        <begin position="12"/>
        <end position="35"/>
    </location>
</feature>
<dbReference type="PANTHER" id="PTHR37314:SF4">
    <property type="entry name" value="UPF0700 TRANSMEMBRANE PROTEIN YOAK"/>
    <property type="match status" value="1"/>
</dbReference>
<reference evidence="2 3" key="1">
    <citation type="journal article" date="2002" name="Int. J. Syst. Evol. Microbiol.">
        <title>Sphingopyxis witflariensis sp. nov., isolated from activated sludge.</title>
        <authorList>
            <person name="Kampfer P."/>
            <person name="Witzenberger R."/>
            <person name="Denner E.B."/>
            <person name="Busse H.J."/>
            <person name="Neef A."/>
        </authorList>
    </citation>
    <scope>NUCLEOTIDE SEQUENCE [LARGE SCALE GENOMIC DNA]</scope>
    <source>
        <strain evidence="2 3">DSM 14551</strain>
    </source>
</reference>
<feature type="transmembrane region" description="Helical" evidence="1">
    <location>
        <begin position="192"/>
        <end position="210"/>
    </location>
</feature>
<protein>
    <recommendedName>
        <fullName evidence="4">DUF1275 family protein</fullName>
    </recommendedName>
</protein>
<feature type="transmembrane region" description="Helical" evidence="1">
    <location>
        <begin position="55"/>
        <end position="75"/>
    </location>
</feature>
<dbReference type="RefSeq" id="WP_088474478.1">
    <property type="nucleotide sequence ID" value="NZ_NISJ01000019.1"/>
</dbReference>